<evidence type="ECO:0000313" key="3">
    <source>
        <dbReference type="Proteomes" id="UP001320420"/>
    </source>
</evidence>
<feature type="region of interest" description="Disordered" evidence="1">
    <location>
        <begin position="1"/>
        <end position="72"/>
    </location>
</feature>
<reference evidence="2 3" key="1">
    <citation type="submission" date="2024-02" db="EMBL/GenBank/DDBJ databases">
        <title>De novo assembly and annotation of 12 fungi associated with fruit tree decline syndrome in Ontario, Canada.</title>
        <authorList>
            <person name="Sulman M."/>
            <person name="Ellouze W."/>
            <person name="Ilyukhin E."/>
        </authorList>
    </citation>
    <scope>NUCLEOTIDE SEQUENCE [LARGE SCALE GENOMIC DNA]</scope>
    <source>
        <strain evidence="2 3">M11/M66-122</strain>
    </source>
</reference>
<dbReference type="Proteomes" id="UP001320420">
    <property type="component" value="Unassembled WGS sequence"/>
</dbReference>
<comment type="caution">
    <text evidence="2">The sequence shown here is derived from an EMBL/GenBank/DDBJ whole genome shotgun (WGS) entry which is preliminary data.</text>
</comment>
<evidence type="ECO:0000256" key="1">
    <source>
        <dbReference type="SAM" id="MobiDB-lite"/>
    </source>
</evidence>
<evidence type="ECO:0000313" key="2">
    <source>
        <dbReference type="EMBL" id="KAK7749402.1"/>
    </source>
</evidence>
<proteinExistence type="predicted"/>
<protein>
    <submittedName>
        <fullName evidence="2">Uncharacterized protein</fullName>
    </submittedName>
</protein>
<dbReference type="AlphaFoldDB" id="A0AAN9YNX9"/>
<feature type="compositionally biased region" description="Low complexity" evidence="1">
    <location>
        <begin position="1"/>
        <end position="22"/>
    </location>
</feature>
<name>A0AAN9YNX9_9PEZI</name>
<keyword evidence="3" id="KW-1185">Reference proteome</keyword>
<organism evidence="2 3">
    <name type="scientific">Diatrype stigma</name>
    <dbReference type="NCBI Taxonomy" id="117547"/>
    <lineage>
        <taxon>Eukaryota</taxon>
        <taxon>Fungi</taxon>
        <taxon>Dikarya</taxon>
        <taxon>Ascomycota</taxon>
        <taxon>Pezizomycotina</taxon>
        <taxon>Sordariomycetes</taxon>
        <taxon>Xylariomycetidae</taxon>
        <taxon>Xylariales</taxon>
        <taxon>Diatrypaceae</taxon>
        <taxon>Diatrype</taxon>
    </lineage>
</organism>
<accession>A0AAN9YNX9</accession>
<feature type="compositionally biased region" description="Basic residues" evidence="1">
    <location>
        <begin position="178"/>
        <end position="187"/>
    </location>
</feature>
<gene>
    <name evidence="2" type="ORF">SLS62_008146</name>
</gene>
<sequence length="366" mass="38671">MSKTPSTTSPRAPSRPSIAPGPSKVPLPPSQALTSVHPSASTRPRAPGQLRPVTSREGGGREPQDAAVSPSQVPIPVSIITVSQPLPSRRPPPPIPSLAPYAQTISRSSTEVSDQVNSMVSRAATAAAAAAAAPRATVAATSRASAVPGPTIILSRPSAIPEGAVVPSATTTITGGSHRSHPHRHPHTPASAATAPFPTTAATAAMTTTILDPSNPSLSLRSAYRDPEDLRRALLQTKYGTLAPAERAGQDAWATRKADQFAPCPFNFSWERDGDYPGYRCAGGAHYMSDMILAEGVPGLYARQGCHRGLKNWNRKPTKLEQVPPGMYGPVRPLGVDKKGRYTYFESAVDGPLTLKRSRTEPVFRR</sequence>
<feature type="compositionally biased region" description="Polar residues" evidence="1">
    <location>
        <begin position="31"/>
        <end position="42"/>
    </location>
</feature>
<feature type="region of interest" description="Disordered" evidence="1">
    <location>
        <begin position="173"/>
        <end position="193"/>
    </location>
</feature>
<dbReference type="EMBL" id="JAKJXP020000073">
    <property type="protein sequence ID" value="KAK7749402.1"/>
    <property type="molecule type" value="Genomic_DNA"/>
</dbReference>